<proteinExistence type="predicted"/>
<evidence type="ECO:0000313" key="2">
    <source>
        <dbReference type="EMBL" id="UWX53792.1"/>
    </source>
</evidence>
<dbReference type="SUPFAM" id="SSF54427">
    <property type="entry name" value="NTF2-like"/>
    <property type="match status" value="1"/>
</dbReference>
<sequence>MSLSKLKTGTQMNGTRNIALLLVCMLMCSSRLFSHRDKEQIMALRNASNTALKTYENDKVLSYLTDDVLTTTGNGTLLCGKEALASYIKEGGKSKMYWIRDTQEIIVNTERGLAWERGIRNGYDPEKSDESIVNGNYSAMWSKKSGVWKIKSQLFVTLAEN</sequence>
<dbReference type="Gene3D" id="3.10.450.50">
    <property type="match status" value="1"/>
</dbReference>
<dbReference type="Pfam" id="PF14534">
    <property type="entry name" value="DUF4440"/>
    <property type="match status" value="1"/>
</dbReference>
<organism evidence="2 3">
    <name type="scientific">Maribacter litopenaei</name>
    <dbReference type="NCBI Taxonomy" id="2976127"/>
    <lineage>
        <taxon>Bacteria</taxon>
        <taxon>Pseudomonadati</taxon>
        <taxon>Bacteroidota</taxon>
        <taxon>Flavobacteriia</taxon>
        <taxon>Flavobacteriales</taxon>
        <taxon>Flavobacteriaceae</taxon>
        <taxon>Maribacter</taxon>
    </lineage>
</organism>
<evidence type="ECO:0000313" key="3">
    <source>
        <dbReference type="Proteomes" id="UP001059209"/>
    </source>
</evidence>
<protein>
    <submittedName>
        <fullName evidence="2">Nuclear transport factor 2 family protein</fullName>
    </submittedName>
</protein>
<dbReference type="InterPro" id="IPR027843">
    <property type="entry name" value="DUF4440"/>
</dbReference>
<reference evidence="2" key="1">
    <citation type="submission" date="2022-09" db="EMBL/GenBank/DDBJ databases">
        <title>Maribacter litopenaei sp. nov., isolated from the intestinal tract of the Pacific White Shrimp, Litopenaeus vannamei.</title>
        <authorList>
            <person name="Kim S.Y."/>
            <person name="Hwang C.Y."/>
        </authorList>
    </citation>
    <scope>NUCLEOTIDE SEQUENCE</scope>
    <source>
        <strain evidence="2">HL-LV01</strain>
    </source>
</reference>
<dbReference type="Proteomes" id="UP001059209">
    <property type="component" value="Chromosome"/>
</dbReference>
<name>A0ABY5Y617_9FLAO</name>
<dbReference type="EMBL" id="CP104205">
    <property type="protein sequence ID" value="UWX53792.1"/>
    <property type="molecule type" value="Genomic_DNA"/>
</dbReference>
<keyword evidence="3" id="KW-1185">Reference proteome</keyword>
<dbReference type="RefSeq" id="WP_260571316.1">
    <property type="nucleotide sequence ID" value="NZ_CP104205.1"/>
</dbReference>
<gene>
    <name evidence="2" type="ORF">NYZ99_11640</name>
</gene>
<dbReference type="InterPro" id="IPR032710">
    <property type="entry name" value="NTF2-like_dom_sf"/>
</dbReference>
<feature type="domain" description="DUF4440" evidence="1">
    <location>
        <begin position="41"/>
        <end position="150"/>
    </location>
</feature>
<accession>A0ABY5Y617</accession>
<evidence type="ECO:0000259" key="1">
    <source>
        <dbReference type="Pfam" id="PF14534"/>
    </source>
</evidence>